<proteinExistence type="predicted"/>
<dbReference type="AlphaFoldDB" id="A0AAE3R8L8"/>
<evidence type="ECO:0000313" key="2">
    <source>
        <dbReference type="Proteomes" id="UP001232063"/>
    </source>
</evidence>
<evidence type="ECO:0000313" key="1">
    <source>
        <dbReference type="EMBL" id="MDJ1503404.1"/>
    </source>
</evidence>
<keyword evidence="2" id="KW-1185">Reference proteome</keyword>
<protein>
    <submittedName>
        <fullName evidence="1">Uncharacterized protein</fullName>
    </submittedName>
</protein>
<reference evidence="1" key="1">
    <citation type="submission" date="2023-05" db="EMBL/GenBank/DDBJ databases">
        <authorList>
            <person name="Zhang X."/>
        </authorList>
    </citation>
    <scope>NUCLEOTIDE SEQUENCE</scope>
    <source>
        <strain evidence="1">BD1B2-1</strain>
    </source>
</reference>
<name>A0AAE3R8L8_9BACT</name>
<gene>
    <name evidence="1" type="ORF">QNI22_22230</name>
</gene>
<dbReference type="Proteomes" id="UP001232063">
    <property type="component" value="Unassembled WGS sequence"/>
</dbReference>
<dbReference type="EMBL" id="JASJOU010000008">
    <property type="protein sequence ID" value="MDJ1503404.1"/>
    <property type="molecule type" value="Genomic_DNA"/>
</dbReference>
<organism evidence="1 2">
    <name type="scientific">Xanthocytophaga agilis</name>
    <dbReference type="NCBI Taxonomy" id="3048010"/>
    <lineage>
        <taxon>Bacteria</taxon>
        <taxon>Pseudomonadati</taxon>
        <taxon>Bacteroidota</taxon>
        <taxon>Cytophagia</taxon>
        <taxon>Cytophagales</taxon>
        <taxon>Rhodocytophagaceae</taxon>
        <taxon>Xanthocytophaga</taxon>
    </lineage>
</organism>
<sequence>MKLQHIGQKTSALSNRKLNNMKNILTLILTLVTINSFGQKIDAPIISEWQNPKILSPDYRYNSASIYLVNGSLLPNLFSGATLTRKERNIYHLKANNYAKYVFLSVEIKHPKSKELLTIPLYLLDATKPNSQQFVASNMGRVLDEIKDEDLIYKPLDATGRLKAITGNSANEIAAQAFEISTSLFKTALALKEGPFGANEILQNVQKGAEYFKKIAQEKTITNEFIIPIIKQSDVYKYEIYSVSIHQIKWDFKTAGNDLLAYLKNKEQTLEQILGSLDTKNPYLVVVRYKSYYSLPTDWIKNVEIDQNYLNNRQSKLVEFSGMKKELESFLLSNLKEAISMKKDFMVYTRDKEINQVNNDVISRLMNSYFIIMESYLNESERHKTTDERKSYFENNYQEAYRILFNQIDDYINGDLKSAKNVIEKYFELSKTDLSKLTESELCSNLQSMEYYNNIVQEQQNSNKSTTQITSSKFYPKYNDLINKIEIVLYKKAFNIDKLKTDAEKANFLNAQIEEYPCCIICKEKANLIVTEINKVNDSVRKEQLQLLQKDYLVTLKNWDEIAKSIASNINQKYPITDREILSPIDKKILQEIEKQYQNIISASNQYLSINDIQPSILNSTELINQLNKYLIIRKTVSHSITVLVTHKLINETDILGNKE</sequence>
<accession>A0AAE3R8L8</accession>
<comment type="caution">
    <text evidence="1">The sequence shown here is derived from an EMBL/GenBank/DDBJ whole genome shotgun (WGS) entry which is preliminary data.</text>
</comment>